<reference evidence="2 3" key="1">
    <citation type="submission" date="2021-01" db="EMBL/GenBank/DDBJ databases">
        <title>Cercospora kikuchii MAFF 305040 whole genome shotgun sequence.</title>
        <authorList>
            <person name="Kashiwa T."/>
            <person name="Suzuki T."/>
        </authorList>
    </citation>
    <scope>NUCLEOTIDE SEQUENCE [LARGE SCALE GENOMIC DNA]</scope>
    <source>
        <strain evidence="2 3">MAFF 305040</strain>
    </source>
</reference>
<dbReference type="AlphaFoldDB" id="A0A9P3CSX3"/>
<dbReference type="GeneID" id="68295664"/>
<dbReference type="InterPro" id="IPR001810">
    <property type="entry name" value="F-box_dom"/>
</dbReference>
<proteinExistence type="predicted"/>
<evidence type="ECO:0000313" key="2">
    <source>
        <dbReference type="EMBL" id="GIZ46987.1"/>
    </source>
</evidence>
<dbReference type="SMART" id="SM00256">
    <property type="entry name" value="FBOX"/>
    <property type="match status" value="1"/>
</dbReference>
<gene>
    <name evidence="2" type="ORF">CKM354_001008900</name>
</gene>
<dbReference type="SUPFAM" id="SSF81383">
    <property type="entry name" value="F-box domain"/>
    <property type="match status" value="1"/>
</dbReference>
<name>A0A9P3CSX3_9PEZI</name>
<evidence type="ECO:0000259" key="1">
    <source>
        <dbReference type="PROSITE" id="PS50181"/>
    </source>
</evidence>
<dbReference type="PROSITE" id="PS50181">
    <property type="entry name" value="FBOX"/>
    <property type="match status" value="1"/>
</dbReference>
<keyword evidence="3" id="KW-1185">Reference proteome</keyword>
<dbReference type="OrthoDB" id="3649935at2759"/>
<feature type="domain" description="F-box" evidence="1">
    <location>
        <begin position="10"/>
        <end position="57"/>
    </location>
</feature>
<dbReference type="EMBL" id="BOLY01000006">
    <property type="protein sequence ID" value="GIZ46987.1"/>
    <property type="molecule type" value="Genomic_DNA"/>
</dbReference>
<organism evidence="2 3">
    <name type="scientific">Cercospora kikuchii</name>
    <dbReference type="NCBI Taxonomy" id="84275"/>
    <lineage>
        <taxon>Eukaryota</taxon>
        <taxon>Fungi</taxon>
        <taxon>Dikarya</taxon>
        <taxon>Ascomycota</taxon>
        <taxon>Pezizomycotina</taxon>
        <taxon>Dothideomycetes</taxon>
        <taxon>Dothideomycetidae</taxon>
        <taxon>Mycosphaerellales</taxon>
        <taxon>Mycosphaerellaceae</taxon>
        <taxon>Cercospora</taxon>
    </lineage>
</organism>
<protein>
    <recommendedName>
        <fullName evidence="1">F-box domain-containing protein</fullName>
    </recommendedName>
</protein>
<dbReference type="InterPro" id="IPR036047">
    <property type="entry name" value="F-box-like_dom_sf"/>
</dbReference>
<dbReference type="Pfam" id="PF00646">
    <property type="entry name" value="F-box"/>
    <property type="match status" value="1"/>
</dbReference>
<accession>A0A9P3CSX3</accession>
<dbReference type="Proteomes" id="UP000825890">
    <property type="component" value="Unassembled WGS sequence"/>
</dbReference>
<sequence>MPPLIEEPPPRRLDNLAIELQLQILSNLPPRQLLLTCRLISRHFRDVIDLEENHGSLVGGSISASLDRLNAFIKRHCEFPLESEDGGPDAFLDAIFDFIRVRKLGPRWENELDLFTQFWLHRLDGQQRRQYIIDAYTNEFVTMCEHSVDESALEPSGWFYDKFEEKVCIMYLRTKILMQSYERPLVEHAPRCEIMERRCPILGAEQPVRTRVDEMRDLHRCLGVPGFDAISPYTYCVSAIWPLAKLMPDKRELRALKGIERAVVLEEVYIY</sequence>
<dbReference type="RefSeq" id="XP_044661474.1">
    <property type="nucleotide sequence ID" value="XM_044805539.1"/>
</dbReference>
<dbReference type="Gene3D" id="1.20.1280.50">
    <property type="match status" value="1"/>
</dbReference>
<comment type="caution">
    <text evidence="2">The sequence shown here is derived from an EMBL/GenBank/DDBJ whole genome shotgun (WGS) entry which is preliminary data.</text>
</comment>
<evidence type="ECO:0000313" key="3">
    <source>
        <dbReference type="Proteomes" id="UP000825890"/>
    </source>
</evidence>